<evidence type="ECO:0000256" key="1">
    <source>
        <dbReference type="ARBA" id="ARBA00004651"/>
    </source>
</evidence>
<feature type="transmembrane region" description="Helical" evidence="6">
    <location>
        <begin position="43"/>
        <end position="65"/>
    </location>
</feature>
<dbReference type="KEGG" id="hat:RC74_19360"/>
<feature type="transmembrane region" description="Helical" evidence="6">
    <location>
        <begin position="328"/>
        <end position="349"/>
    </location>
</feature>
<comment type="subcellular location">
    <subcellularLocation>
        <location evidence="1">Cell membrane</location>
        <topology evidence="1">Multi-pass membrane protein</topology>
    </subcellularLocation>
</comment>
<gene>
    <name evidence="7" type="ORF">RC74_19360</name>
</gene>
<dbReference type="Pfam" id="PF03739">
    <property type="entry name" value="LptF_LptG"/>
    <property type="match status" value="1"/>
</dbReference>
<dbReference type="InterPro" id="IPR005495">
    <property type="entry name" value="LptG/LptF_permease"/>
</dbReference>
<dbReference type="GO" id="GO:0015920">
    <property type="term" value="P:lipopolysaccharide transport"/>
    <property type="evidence" value="ECO:0007669"/>
    <property type="project" value="TreeGrafter"/>
</dbReference>
<feature type="transmembrane region" description="Helical" evidence="6">
    <location>
        <begin position="295"/>
        <end position="316"/>
    </location>
</feature>
<keyword evidence="4 6" id="KW-1133">Transmembrane helix</keyword>
<evidence type="ECO:0000256" key="2">
    <source>
        <dbReference type="ARBA" id="ARBA00022475"/>
    </source>
</evidence>
<keyword evidence="8" id="KW-1185">Reference proteome</keyword>
<organism evidence="7 8">
    <name type="scientific">Falsihalocynthiibacter arcticus</name>
    <dbReference type="NCBI Taxonomy" id="1579316"/>
    <lineage>
        <taxon>Bacteria</taxon>
        <taxon>Pseudomonadati</taxon>
        <taxon>Pseudomonadota</taxon>
        <taxon>Alphaproteobacteria</taxon>
        <taxon>Rhodobacterales</taxon>
        <taxon>Roseobacteraceae</taxon>
        <taxon>Falsihalocynthiibacter</taxon>
    </lineage>
</organism>
<evidence type="ECO:0000313" key="7">
    <source>
        <dbReference type="EMBL" id="AML53760.1"/>
    </source>
</evidence>
<name>A0A126V648_9RHOB</name>
<feature type="transmembrane region" description="Helical" evidence="6">
    <location>
        <begin position="91"/>
        <end position="110"/>
    </location>
</feature>
<dbReference type="PANTHER" id="PTHR33529">
    <property type="entry name" value="SLR0882 PROTEIN-RELATED"/>
    <property type="match status" value="1"/>
</dbReference>
<evidence type="ECO:0000256" key="6">
    <source>
        <dbReference type="SAM" id="Phobius"/>
    </source>
</evidence>
<keyword evidence="2" id="KW-1003">Cell membrane</keyword>
<reference evidence="7 8" key="1">
    <citation type="submission" date="2016-02" db="EMBL/GenBank/DDBJ databases">
        <title>Complete genome sequence of Halocynthiibacter arcticus PAMC 20958t from arctic marine sediment.</title>
        <authorList>
            <person name="Lee Y.M."/>
            <person name="Baek K."/>
            <person name="Lee H.K."/>
            <person name="Shin S.C."/>
        </authorList>
    </citation>
    <scope>NUCLEOTIDE SEQUENCE [LARGE SCALE GENOMIC DNA]</scope>
    <source>
        <strain evidence="7">PAMC 20958</strain>
    </source>
</reference>
<sequence length="362" mass="39483">MVLFGFFSLVLVLVYWVNRAVSLFDQIISSGQSAGVFLELTALALPRVIVLVLPFSAFVGTVYAVNRLSSESEMVVVQSAGFSPYRMARPVIVFGFIVAIMMSILSHVLIPAATKQIGIRSLELSRNITARLLVDGTFLNPTKGITLYIRNISPDGALNEILLSDARSKGVRTTYTAKRALLVEDASGPKLLMLEGIAQSLRAEGQRLFTTSFQDLVFDINDLIAAPSARNRTISELSTWELLHPTPALLAETKVNEARMLSAAHQRLSQPLLALVSALIGFSCLLLGGFSRFGLWPQIGFAFVLLIVVKAVDSAALDMSLRAANFWWAAYLPALVGVGMSGTLLWFAANPQVLAQLRRWAR</sequence>
<keyword evidence="5 6" id="KW-0472">Membrane</keyword>
<dbReference type="AlphaFoldDB" id="A0A126V648"/>
<dbReference type="Proteomes" id="UP000070371">
    <property type="component" value="Chromosome"/>
</dbReference>
<dbReference type="EMBL" id="CP014327">
    <property type="protein sequence ID" value="AML53760.1"/>
    <property type="molecule type" value="Genomic_DNA"/>
</dbReference>
<keyword evidence="3 6" id="KW-0812">Transmembrane</keyword>
<accession>A0A126V648</accession>
<evidence type="ECO:0000313" key="8">
    <source>
        <dbReference type="Proteomes" id="UP000070371"/>
    </source>
</evidence>
<proteinExistence type="predicted"/>
<evidence type="ECO:0000256" key="5">
    <source>
        <dbReference type="ARBA" id="ARBA00023136"/>
    </source>
</evidence>
<protein>
    <submittedName>
        <fullName evidence="7">LPS export ABC transporter permease LptF</fullName>
    </submittedName>
</protein>
<dbReference type="PANTHER" id="PTHR33529:SF6">
    <property type="entry name" value="YJGP_YJGQ FAMILY PERMEASE"/>
    <property type="match status" value="1"/>
</dbReference>
<dbReference type="STRING" id="1579316.RC74_19360"/>
<evidence type="ECO:0000256" key="4">
    <source>
        <dbReference type="ARBA" id="ARBA00022989"/>
    </source>
</evidence>
<feature type="transmembrane region" description="Helical" evidence="6">
    <location>
        <begin position="268"/>
        <end position="288"/>
    </location>
</feature>
<dbReference type="GO" id="GO:0043190">
    <property type="term" value="C:ATP-binding cassette (ABC) transporter complex"/>
    <property type="evidence" value="ECO:0007669"/>
    <property type="project" value="TreeGrafter"/>
</dbReference>
<evidence type="ECO:0000256" key="3">
    <source>
        <dbReference type="ARBA" id="ARBA00022692"/>
    </source>
</evidence>